<keyword evidence="2" id="KW-0233">DNA recombination</keyword>
<accession>A0ABV5UTK1</accession>
<proteinExistence type="predicted"/>
<evidence type="ECO:0000313" key="5">
    <source>
        <dbReference type="EMBL" id="MFB9715547.1"/>
    </source>
</evidence>
<comment type="caution">
    <text evidence="5">The sequence shown here is derived from an EMBL/GenBank/DDBJ whole genome shotgun (WGS) entry which is preliminary data.</text>
</comment>
<sequence length="177" mass="19861">MAEMIQEHIDLLIRPSSGTTRTDQTMLDLHVRDITGHIPVDKLDYRHMNHWVKSMMAKGRSPKTIHNVHDLISAAMNTAEMLQYIPRNPCRGVQLPGLDLAEDEAMFLTHSEFSLIVEGMGERYKAFTSFLVMTGTRFGEATALTVGDVDLLDCYGSASEPMHGLRLRTPKYGENAL</sequence>
<dbReference type="InterPro" id="IPR010998">
    <property type="entry name" value="Integrase_recombinase_N"/>
</dbReference>
<evidence type="ECO:0000256" key="1">
    <source>
        <dbReference type="ARBA" id="ARBA00023125"/>
    </source>
</evidence>
<organism evidence="5 6">
    <name type="scientific">Arthrobacter methylotrophus</name>
    <dbReference type="NCBI Taxonomy" id="121291"/>
    <lineage>
        <taxon>Bacteria</taxon>
        <taxon>Bacillati</taxon>
        <taxon>Actinomycetota</taxon>
        <taxon>Actinomycetes</taxon>
        <taxon>Micrococcales</taxon>
        <taxon>Micrococcaceae</taxon>
        <taxon>Arthrobacter</taxon>
    </lineage>
</organism>
<dbReference type="InterPro" id="IPR044068">
    <property type="entry name" value="CB"/>
</dbReference>
<evidence type="ECO:0000256" key="3">
    <source>
        <dbReference type="PROSITE-ProRule" id="PRU01248"/>
    </source>
</evidence>
<reference evidence="5 6" key="1">
    <citation type="submission" date="2024-09" db="EMBL/GenBank/DDBJ databases">
        <authorList>
            <person name="Sun Q."/>
            <person name="Mori K."/>
        </authorList>
    </citation>
    <scope>NUCLEOTIDE SEQUENCE [LARGE SCALE GENOMIC DNA]</scope>
    <source>
        <strain evidence="5 6">JCM 13519</strain>
    </source>
</reference>
<name>A0ABV5UTK1_9MICC</name>
<keyword evidence="6" id="KW-1185">Reference proteome</keyword>
<dbReference type="Gene3D" id="1.10.150.130">
    <property type="match status" value="1"/>
</dbReference>
<protein>
    <submittedName>
        <fullName evidence="5">Tyrosine-type recombinase/integrase</fullName>
    </submittedName>
</protein>
<keyword evidence="1 3" id="KW-0238">DNA-binding</keyword>
<dbReference type="Proteomes" id="UP001589536">
    <property type="component" value="Unassembled WGS sequence"/>
</dbReference>
<evidence type="ECO:0000256" key="2">
    <source>
        <dbReference type="ARBA" id="ARBA00023172"/>
    </source>
</evidence>
<dbReference type="InterPro" id="IPR011010">
    <property type="entry name" value="DNA_brk_join_enz"/>
</dbReference>
<dbReference type="Gene3D" id="1.10.443.10">
    <property type="entry name" value="Intergrase catalytic core"/>
    <property type="match status" value="1"/>
</dbReference>
<dbReference type="EMBL" id="JBHMBH010000031">
    <property type="protein sequence ID" value="MFB9715547.1"/>
    <property type="molecule type" value="Genomic_DNA"/>
</dbReference>
<feature type="domain" description="Core-binding (CB)" evidence="4">
    <location>
        <begin position="1"/>
        <end position="80"/>
    </location>
</feature>
<dbReference type="PROSITE" id="PS51900">
    <property type="entry name" value="CB"/>
    <property type="match status" value="1"/>
</dbReference>
<evidence type="ECO:0000313" key="6">
    <source>
        <dbReference type="Proteomes" id="UP001589536"/>
    </source>
</evidence>
<gene>
    <name evidence="5" type="ORF">ACFFPI_15700</name>
</gene>
<dbReference type="SUPFAM" id="SSF56349">
    <property type="entry name" value="DNA breaking-rejoining enzymes"/>
    <property type="match status" value="1"/>
</dbReference>
<dbReference type="InterPro" id="IPR013762">
    <property type="entry name" value="Integrase-like_cat_sf"/>
</dbReference>
<evidence type="ECO:0000259" key="4">
    <source>
        <dbReference type="PROSITE" id="PS51900"/>
    </source>
</evidence>